<dbReference type="Pfam" id="PF22624">
    <property type="entry name" value="AASDHPPT_N"/>
    <property type="match status" value="1"/>
</dbReference>
<sequence>MSIESVRLPIRSRSTPARGEADVWLARLSDMPLDAGPRGGNRRERILRQRVQQQFFLRLLLAAYLGCPGKSVELDRSERGKPMLSGVHADSALQFNVSHSGDWLAVAVAVGVAVGIDLEVERRLPRAPLLARRFLSPEEAEWIVGLDEPFRSRQFLKQWTARESLVKARGCGLAGCLGEIALDWQPPAIRRLPTDWEGAGAMSLANLALPDGLVGHLATCEGPVRPMIRRITT</sequence>
<dbReference type="GO" id="GO:0000287">
    <property type="term" value="F:magnesium ion binding"/>
    <property type="evidence" value="ECO:0007669"/>
    <property type="project" value="InterPro"/>
</dbReference>
<evidence type="ECO:0000259" key="3">
    <source>
        <dbReference type="Pfam" id="PF01648"/>
    </source>
</evidence>
<dbReference type="InterPro" id="IPR050559">
    <property type="entry name" value="P-Pant_transferase_sf"/>
</dbReference>
<dbReference type="SUPFAM" id="SSF56214">
    <property type="entry name" value="4'-phosphopantetheinyl transferase"/>
    <property type="match status" value="2"/>
</dbReference>
<dbReference type="OrthoDB" id="9808281at2"/>
<dbReference type="EMBL" id="QUZK01000042">
    <property type="protein sequence ID" value="RFF29722.1"/>
    <property type="molecule type" value="Genomic_DNA"/>
</dbReference>
<evidence type="ECO:0000313" key="5">
    <source>
        <dbReference type="EMBL" id="RFF29722.1"/>
    </source>
</evidence>
<gene>
    <name evidence="5" type="ORF">DZC52_11635</name>
</gene>
<evidence type="ECO:0000259" key="4">
    <source>
        <dbReference type="Pfam" id="PF22624"/>
    </source>
</evidence>
<dbReference type="Pfam" id="PF01648">
    <property type="entry name" value="ACPS"/>
    <property type="match status" value="1"/>
</dbReference>
<organism evidence="5 6">
    <name type="scientific">Wenzhouxiangella sediminis</name>
    <dbReference type="NCBI Taxonomy" id="1792836"/>
    <lineage>
        <taxon>Bacteria</taxon>
        <taxon>Pseudomonadati</taxon>
        <taxon>Pseudomonadota</taxon>
        <taxon>Gammaproteobacteria</taxon>
        <taxon>Chromatiales</taxon>
        <taxon>Wenzhouxiangellaceae</taxon>
        <taxon>Wenzhouxiangella</taxon>
    </lineage>
</organism>
<feature type="domain" description="4'-phosphopantetheinyl transferase" evidence="3">
    <location>
        <begin position="113"/>
        <end position="177"/>
    </location>
</feature>
<dbReference type="InterPro" id="IPR008278">
    <property type="entry name" value="4-PPantetheinyl_Trfase_dom"/>
</dbReference>
<dbReference type="Proteomes" id="UP000260351">
    <property type="component" value="Unassembled WGS sequence"/>
</dbReference>
<evidence type="ECO:0000256" key="2">
    <source>
        <dbReference type="ARBA" id="ARBA00022679"/>
    </source>
</evidence>
<dbReference type="PANTHER" id="PTHR12215">
    <property type="entry name" value="PHOSPHOPANTETHEINE TRANSFERASE"/>
    <property type="match status" value="1"/>
</dbReference>
<dbReference type="GO" id="GO:0005829">
    <property type="term" value="C:cytosol"/>
    <property type="evidence" value="ECO:0007669"/>
    <property type="project" value="TreeGrafter"/>
</dbReference>
<proteinExistence type="inferred from homology"/>
<evidence type="ECO:0000256" key="1">
    <source>
        <dbReference type="ARBA" id="ARBA00010990"/>
    </source>
</evidence>
<dbReference type="Gene3D" id="3.90.470.20">
    <property type="entry name" value="4'-phosphopantetheinyl transferase domain"/>
    <property type="match status" value="1"/>
</dbReference>
<comment type="caution">
    <text evidence="5">The sequence shown here is derived from an EMBL/GenBank/DDBJ whole genome shotgun (WGS) entry which is preliminary data.</text>
</comment>
<protein>
    <submittedName>
        <fullName evidence="5">4-phosphopantetheinyl transferase</fullName>
    </submittedName>
</protein>
<reference evidence="5 6" key="1">
    <citation type="submission" date="2018-08" db="EMBL/GenBank/DDBJ databases">
        <title>Wenzhouxiangella salilacus sp. nov., a novel bacterium isolated from a saline lake in Xinjiang Province, China.</title>
        <authorList>
            <person name="Han S."/>
        </authorList>
    </citation>
    <scope>NUCLEOTIDE SEQUENCE [LARGE SCALE GENOMIC DNA]</scope>
    <source>
        <strain evidence="5 6">XDB06</strain>
    </source>
</reference>
<keyword evidence="6" id="KW-1185">Reference proteome</keyword>
<dbReference type="RefSeq" id="WP_116651307.1">
    <property type="nucleotide sequence ID" value="NZ_QUZK01000042.1"/>
</dbReference>
<name>A0A3E1K6T4_9GAMM</name>
<accession>A0A3E1K6T4</accession>
<dbReference type="AlphaFoldDB" id="A0A3E1K6T4"/>
<feature type="domain" description="4'-phosphopantetheinyl transferase N-terminal" evidence="4">
    <location>
        <begin position="54"/>
        <end position="108"/>
    </location>
</feature>
<keyword evidence="2 5" id="KW-0808">Transferase</keyword>
<evidence type="ECO:0000313" key="6">
    <source>
        <dbReference type="Proteomes" id="UP000260351"/>
    </source>
</evidence>
<dbReference type="InterPro" id="IPR037143">
    <property type="entry name" value="4-PPantetheinyl_Trfase_dom_sf"/>
</dbReference>
<dbReference type="GO" id="GO:0019878">
    <property type="term" value="P:lysine biosynthetic process via aminoadipic acid"/>
    <property type="evidence" value="ECO:0007669"/>
    <property type="project" value="TreeGrafter"/>
</dbReference>
<comment type="similarity">
    <text evidence="1">Belongs to the P-Pant transferase superfamily. Gsp/Sfp/HetI/AcpT family.</text>
</comment>
<dbReference type="InterPro" id="IPR055066">
    <property type="entry name" value="AASDHPPT_N"/>
</dbReference>
<dbReference type="GO" id="GO:0008897">
    <property type="term" value="F:holo-[acyl-carrier-protein] synthase activity"/>
    <property type="evidence" value="ECO:0007669"/>
    <property type="project" value="InterPro"/>
</dbReference>
<dbReference type="PANTHER" id="PTHR12215:SF10">
    <property type="entry name" value="L-AMINOADIPATE-SEMIALDEHYDE DEHYDROGENASE-PHOSPHOPANTETHEINYL TRANSFERASE"/>
    <property type="match status" value="1"/>
</dbReference>